<organism evidence="1 2">
    <name type="scientific">Paramuricea clavata</name>
    <name type="common">Red gorgonian</name>
    <name type="synonym">Violescent sea-whip</name>
    <dbReference type="NCBI Taxonomy" id="317549"/>
    <lineage>
        <taxon>Eukaryota</taxon>
        <taxon>Metazoa</taxon>
        <taxon>Cnidaria</taxon>
        <taxon>Anthozoa</taxon>
        <taxon>Octocorallia</taxon>
        <taxon>Malacalcyonacea</taxon>
        <taxon>Plexauridae</taxon>
        <taxon>Paramuricea</taxon>
    </lineage>
</organism>
<keyword evidence="2" id="KW-1185">Reference proteome</keyword>
<gene>
    <name evidence="1" type="ORF">PACLA_8A074191</name>
</gene>
<protein>
    <submittedName>
        <fullName evidence="1">Uncharacterized protein</fullName>
    </submittedName>
</protein>
<dbReference type="AlphaFoldDB" id="A0A6S7J566"/>
<proteinExistence type="predicted"/>
<sequence length="122" mass="13343">MERINSQRLEPIHVDSEDECMITAFVCPLGSCRILKDLSNVFKEEDSDSTESDTCTVAAGDSKAQVSPSGKDVMDNVSALKILLAPDCKTSALSCLPAGIVTDKILIVDMLQIKDDWQDDHR</sequence>
<accession>A0A6S7J566</accession>
<evidence type="ECO:0000313" key="1">
    <source>
        <dbReference type="EMBL" id="CAB4025618.1"/>
    </source>
</evidence>
<dbReference type="EMBL" id="CACRXK020013705">
    <property type="protein sequence ID" value="CAB4025618.1"/>
    <property type="molecule type" value="Genomic_DNA"/>
</dbReference>
<name>A0A6S7J566_PARCT</name>
<evidence type="ECO:0000313" key="2">
    <source>
        <dbReference type="Proteomes" id="UP001152795"/>
    </source>
</evidence>
<dbReference type="Proteomes" id="UP001152795">
    <property type="component" value="Unassembled WGS sequence"/>
</dbReference>
<comment type="caution">
    <text evidence="1">The sequence shown here is derived from an EMBL/GenBank/DDBJ whole genome shotgun (WGS) entry which is preliminary data.</text>
</comment>
<reference evidence="1" key="1">
    <citation type="submission" date="2020-04" db="EMBL/GenBank/DDBJ databases">
        <authorList>
            <person name="Alioto T."/>
            <person name="Alioto T."/>
            <person name="Gomez Garrido J."/>
        </authorList>
    </citation>
    <scope>NUCLEOTIDE SEQUENCE</scope>
    <source>
        <strain evidence="1">A484AB</strain>
    </source>
</reference>